<proteinExistence type="predicted"/>
<feature type="transmembrane region" description="Helical" evidence="1">
    <location>
        <begin position="89"/>
        <end position="107"/>
    </location>
</feature>
<dbReference type="STRING" id="71999.KPaMU14_08985"/>
<evidence type="ECO:0000256" key="1">
    <source>
        <dbReference type="SAM" id="Phobius"/>
    </source>
</evidence>
<organism evidence="2 3">
    <name type="scientific">Kocuria palustris PEL</name>
    <dbReference type="NCBI Taxonomy" id="1236550"/>
    <lineage>
        <taxon>Bacteria</taxon>
        <taxon>Bacillati</taxon>
        <taxon>Actinomycetota</taxon>
        <taxon>Actinomycetes</taxon>
        <taxon>Micrococcales</taxon>
        <taxon>Micrococcaceae</taxon>
        <taxon>Kocuria</taxon>
    </lineage>
</organism>
<feature type="transmembrane region" description="Helical" evidence="1">
    <location>
        <begin position="6"/>
        <end position="30"/>
    </location>
</feature>
<evidence type="ECO:0000313" key="3">
    <source>
        <dbReference type="Proteomes" id="UP000009877"/>
    </source>
</evidence>
<protein>
    <submittedName>
        <fullName evidence="2">Branched-chain amino acid transport</fullName>
    </submittedName>
</protein>
<keyword evidence="1" id="KW-0472">Membrane</keyword>
<keyword evidence="3" id="KW-1185">Reference proteome</keyword>
<feature type="transmembrane region" description="Helical" evidence="1">
    <location>
        <begin position="64"/>
        <end position="82"/>
    </location>
</feature>
<dbReference type="PIRSF" id="PIRSF003203">
    <property type="entry name" value="AzlD"/>
    <property type="match status" value="1"/>
</dbReference>
<reference evidence="2 3" key="1">
    <citation type="journal article" date="2014" name="Genome Announc.">
        <title>Draft Genome Sequence of Kocuria palustris PEL.</title>
        <authorList>
            <person name="Sharma G."/>
            <person name="Khatri I."/>
            <person name="Subramanian S."/>
        </authorList>
    </citation>
    <scope>NUCLEOTIDE SEQUENCE [LARGE SCALE GENOMIC DNA]</scope>
    <source>
        <strain evidence="2 3">PEL</strain>
    </source>
</reference>
<sequence length="109" mass="11515">MSEPSYILAAVGVAAGITWALRALPFAVLAPLQESRLLPYIGDRLGVGVMIILVIYTLEDLDLVSPSVSVPAAIALAVTIGLHLWRGNMVLSLLVGTLTHVVLASLWQA</sequence>
<dbReference type="RefSeq" id="WP_006215032.1">
    <property type="nucleotide sequence ID" value="NZ_ANHZ02000016.1"/>
</dbReference>
<dbReference type="EMBL" id="ANHZ02000016">
    <property type="protein sequence ID" value="EME36318.1"/>
    <property type="molecule type" value="Genomic_DNA"/>
</dbReference>
<name>M2XU42_9MICC</name>
<dbReference type="InterPro" id="IPR008407">
    <property type="entry name" value="Brnchd-chn_aa_trnsp_AzlD"/>
</dbReference>
<gene>
    <name evidence="2" type="ORF">C884_00609</name>
</gene>
<accession>M2XU42</accession>
<dbReference type="Pfam" id="PF05437">
    <property type="entry name" value="AzlD"/>
    <property type="match status" value="1"/>
</dbReference>
<dbReference type="Proteomes" id="UP000009877">
    <property type="component" value="Unassembled WGS sequence"/>
</dbReference>
<keyword evidence="1" id="KW-0812">Transmembrane</keyword>
<comment type="caution">
    <text evidence="2">The sequence shown here is derived from an EMBL/GenBank/DDBJ whole genome shotgun (WGS) entry which is preliminary data.</text>
</comment>
<keyword evidence="1" id="KW-1133">Transmembrane helix</keyword>
<evidence type="ECO:0000313" key="2">
    <source>
        <dbReference type="EMBL" id="EME36318.1"/>
    </source>
</evidence>
<dbReference type="AlphaFoldDB" id="M2XU42"/>